<dbReference type="Pfam" id="PF21941">
    <property type="entry name" value="SMEK_N"/>
    <property type="match status" value="1"/>
</dbReference>
<gene>
    <name evidence="2" type="ORF">J2W95_002387</name>
</gene>
<dbReference type="EMBL" id="JAVDTX010000005">
    <property type="protein sequence ID" value="MDR6845677.1"/>
    <property type="molecule type" value="Genomic_DNA"/>
</dbReference>
<name>A0ABU1S3R5_9FLAO</name>
<proteinExistence type="predicted"/>
<organism evidence="2 3">
    <name type="scientific">Flavobacterium granuli</name>
    <dbReference type="NCBI Taxonomy" id="280093"/>
    <lineage>
        <taxon>Bacteria</taxon>
        <taxon>Pseudomonadati</taxon>
        <taxon>Bacteroidota</taxon>
        <taxon>Flavobacteriia</taxon>
        <taxon>Flavobacteriales</taxon>
        <taxon>Flavobacteriaceae</taxon>
        <taxon>Flavobacterium</taxon>
    </lineage>
</organism>
<reference evidence="2 3" key="1">
    <citation type="submission" date="2023-07" db="EMBL/GenBank/DDBJ databases">
        <title>Sorghum-associated microbial communities from plants grown in Nebraska, USA.</title>
        <authorList>
            <person name="Schachtman D."/>
        </authorList>
    </citation>
    <scope>NUCLEOTIDE SEQUENCE [LARGE SCALE GENOMIC DNA]</scope>
    <source>
        <strain evidence="2 3">BE124</strain>
    </source>
</reference>
<dbReference type="NCBIfam" id="NF033859">
    <property type="entry name" value="SMEK_N"/>
    <property type="match status" value="1"/>
</dbReference>
<dbReference type="InterPro" id="IPR027417">
    <property type="entry name" value="P-loop_NTPase"/>
</dbReference>
<dbReference type="Proteomes" id="UP001261871">
    <property type="component" value="Unassembled WGS sequence"/>
</dbReference>
<keyword evidence="3" id="KW-1185">Reference proteome</keyword>
<comment type="caution">
    <text evidence="2">The sequence shown here is derived from an EMBL/GenBank/DDBJ whole genome shotgun (WGS) entry which is preliminary data.</text>
</comment>
<feature type="domain" description="SMEK" evidence="1">
    <location>
        <begin position="11"/>
        <end position="147"/>
    </location>
</feature>
<dbReference type="RefSeq" id="WP_310007187.1">
    <property type="nucleotide sequence ID" value="NZ_JAVDTX010000005.1"/>
</dbReference>
<dbReference type="Gene3D" id="3.40.50.300">
    <property type="entry name" value="P-loop containing nucleotide triphosphate hydrolases"/>
    <property type="match status" value="1"/>
</dbReference>
<dbReference type="InterPro" id="IPR047740">
    <property type="entry name" value="SMEK_dom"/>
</dbReference>
<dbReference type="SUPFAM" id="SSF52540">
    <property type="entry name" value="P-loop containing nucleoside triphosphate hydrolases"/>
    <property type="match status" value="1"/>
</dbReference>
<protein>
    <recommendedName>
        <fullName evidence="1">SMEK domain-containing protein</fullName>
    </recommendedName>
</protein>
<accession>A0ABU1S3R5</accession>
<evidence type="ECO:0000313" key="3">
    <source>
        <dbReference type="Proteomes" id="UP001261871"/>
    </source>
</evidence>
<evidence type="ECO:0000313" key="2">
    <source>
        <dbReference type="EMBL" id="MDR6845677.1"/>
    </source>
</evidence>
<sequence length="1095" mass="124507">MPRQQEEIREINSYIKSWLLEIEISTALSYTDINKVSEGTCLKLLNLIYGYELEDLEKEKKNFPAVDLGNSSSSKIAFQITSNTTKNKIRQSLKKFKEYNLDKRFTGGIKFLLLHSKKKSRTSIEGYEDIFETGRDILYLSDLIREIDAIYLNDQKRFFEIKEFLKFEFGNSSKEAPALIFADELDKVKYYLEVAQKSNAAEVNNMVHFDVGRDNSLINTKMLFEESFAGRGTVIIGESGDGKSILIRSWAMSLCNKDVVPIILEAKYCGSGLTASVEKIALEYGFTSGLSLINACRTSGKQILLVLDGLNECIGESAERIVAELTQLSCQYEILFLISTQQLTESLKALEVQTIKVYKPDSKLKAAIAGKYSNSVNKLKPILDMVFTCMEARMVGEIGIFGVERISRYSLFELYVRRKLGPMEKDGIYLLSAIARKMSQEICFSISLKQAESILNDRKFETAVLESCIGAKLLVKDFARVSFSHEMLLNFFTAEGIARFNEDSLAIIEEFNAPKNDEKRLLILGSIEDNVLKEKILESIEDTDLLLLILEGEAGEFCRLWATEKIKVILLKIRKDIDTIEFVIEAEQHPQVMIKKGSIPEWRNDELAFVEIIIHQIFGGKMLEEMFSIVWDMDIHLEQVFTKMKSEASEKKIGLRSGLFESIYSPLSGKSITVSGMSYFFSCLASGFMSIKSENKIKSSAIAQMTQRSNIKTGQLYLLLLLSRFDERSQALFKIILHCITNQWEYLPRRLKIEITEAAPYCHSTERERESLIEAITEIKSKTTLTDPWLSSNLFETLSTLGAFESNAESYEQTVLAEIHEVLAEPNNEDSWKQAAYIFNAQFDHPYSSAFYNAIESLDQTEQKAFYSIAIKHEEEFDLFLSLLILSAEKLLGAQCCDDLLRILDKPILEATMSQERMKNHIVVCIILAKYKYDFVSLIETRKDGEKLLVSLSEVLYWINRKDLDNKYIMEKCAPAISILFENSSLYLVDSIKVFSNGLRQVSLREYFNEDTITVESVFADRILSACRSCLKSRDALSIYKFNNDSTGIYRYAVDQIGFYGTINDLIALKAIVNDASLGRNAIGAIKNIEKRSSQ</sequence>
<evidence type="ECO:0000259" key="1">
    <source>
        <dbReference type="Pfam" id="PF21941"/>
    </source>
</evidence>